<evidence type="ECO:0000256" key="7">
    <source>
        <dbReference type="ARBA" id="ARBA00023136"/>
    </source>
</evidence>
<accession>A0A518DHC1</accession>
<feature type="transmembrane region" description="Helical" evidence="8">
    <location>
        <begin position="77"/>
        <end position="99"/>
    </location>
</feature>
<evidence type="ECO:0000256" key="3">
    <source>
        <dbReference type="ARBA" id="ARBA00022475"/>
    </source>
</evidence>
<dbReference type="OrthoDB" id="9810952at2"/>
<keyword evidence="6" id="KW-0406">Ion transport</keyword>
<comment type="subcellular location">
    <subcellularLocation>
        <location evidence="1">Cell membrane</location>
        <topology evidence="1">Multi-pass membrane protein</topology>
    </subcellularLocation>
</comment>
<keyword evidence="2" id="KW-0813">Transport</keyword>
<dbReference type="RefSeq" id="WP_145290140.1">
    <property type="nucleotide sequence ID" value="NZ_CP036291.1"/>
</dbReference>
<evidence type="ECO:0000256" key="5">
    <source>
        <dbReference type="ARBA" id="ARBA00022989"/>
    </source>
</evidence>
<feature type="transmembrane region" description="Helical" evidence="8">
    <location>
        <begin position="15"/>
        <end position="36"/>
    </location>
</feature>
<feature type="transmembrane region" description="Helical" evidence="8">
    <location>
        <begin position="398"/>
        <end position="417"/>
    </location>
</feature>
<keyword evidence="5 8" id="KW-1133">Transmembrane helix</keyword>
<dbReference type="AlphaFoldDB" id="A0A518DHC1"/>
<evidence type="ECO:0000256" key="6">
    <source>
        <dbReference type="ARBA" id="ARBA00023065"/>
    </source>
</evidence>
<dbReference type="PANTHER" id="PTHR32024:SF1">
    <property type="entry name" value="KTR SYSTEM POTASSIUM UPTAKE PROTEIN B"/>
    <property type="match status" value="1"/>
</dbReference>
<evidence type="ECO:0000313" key="10">
    <source>
        <dbReference type="Proteomes" id="UP000317429"/>
    </source>
</evidence>
<dbReference type="GO" id="GO:0005886">
    <property type="term" value="C:plasma membrane"/>
    <property type="evidence" value="ECO:0007669"/>
    <property type="project" value="UniProtKB-SubCell"/>
</dbReference>
<dbReference type="Pfam" id="PF02386">
    <property type="entry name" value="TrkH"/>
    <property type="match status" value="1"/>
</dbReference>
<feature type="transmembrane region" description="Helical" evidence="8">
    <location>
        <begin position="357"/>
        <end position="377"/>
    </location>
</feature>
<evidence type="ECO:0000313" key="9">
    <source>
        <dbReference type="EMBL" id="QDU90842.1"/>
    </source>
</evidence>
<feature type="transmembrane region" description="Helical" evidence="8">
    <location>
        <begin position="195"/>
        <end position="218"/>
    </location>
</feature>
<keyword evidence="7 8" id="KW-0472">Membrane</keyword>
<dbReference type="KEGG" id="pnd:Pla175_42550"/>
<sequence length="462" mass="49907">MAKVTGPVAQYPARASLICYVGLIVVGWLALMVPACRVDSALPISVDDALFTATSAVCVTGLIVRDTATEFSFLGQLVILALIQVGGVGIMTVTTFIVIQFDRQSSLRQRALLAETIGAAEGKTTDLRRILARVLLFAALFEAVGALLLFAHATLWLRRPVLESAWHSIFHSVSAFCNAGFALETNSLEGYRGDWGVNLIIAVLIISGGLGFPVILDIQRNLKFGLRDGWNRLQLHSKLMLTGTGVLLVLGAVAILLLEWNNALVRMPWHERVLVSCFQSVTCRTAGFNTIPMGSLSNASLLVSMLLMMIGAGPCSTAGGFKVTTAAILLVRAWNTFRGYTRVNLWRRTLPDESIDRANATLMLFVAIAVTALIMLLSIESPDPEQFSTRNSFMQYSFEVISALGTVGLSTGITAFVSVPGRLVLIALMLLGRLGPISTFVALSHGERRNPVQFVNEEPLVG</sequence>
<proteinExistence type="predicted"/>
<evidence type="ECO:0000256" key="1">
    <source>
        <dbReference type="ARBA" id="ARBA00004651"/>
    </source>
</evidence>
<gene>
    <name evidence="9" type="primary">ktrB</name>
    <name evidence="9" type="ORF">Pla175_42550</name>
</gene>
<dbReference type="GO" id="GO:0008324">
    <property type="term" value="F:monoatomic cation transmembrane transporter activity"/>
    <property type="evidence" value="ECO:0007669"/>
    <property type="project" value="InterPro"/>
</dbReference>
<dbReference type="GO" id="GO:0030001">
    <property type="term" value="P:metal ion transport"/>
    <property type="evidence" value="ECO:0007669"/>
    <property type="project" value="UniProtKB-ARBA"/>
</dbReference>
<dbReference type="EMBL" id="CP036291">
    <property type="protein sequence ID" value="QDU90842.1"/>
    <property type="molecule type" value="Genomic_DNA"/>
</dbReference>
<feature type="transmembrane region" description="Helical" evidence="8">
    <location>
        <begin position="319"/>
        <end position="337"/>
    </location>
</feature>
<evidence type="ECO:0000256" key="4">
    <source>
        <dbReference type="ARBA" id="ARBA00022692"/>
    </source>
</evidence>
<feature type="transmembrane region" description="Helical" evidence="8">
    <location>
        <begin position="423"/>
        <end position="443"/>
    </location>
</feature>
<keyword evidence="3" id="KW-1003">Cell membrane</keyword>
<feature type="transmembrane region" description="Helical" evidence="8">
    <location>
        <begin position="239"/>
        <end position="258"/>
    </location>
</feature>
<evidence type="ECO:0000256" key="2">
    <source>
        <dbReference type="ARBA" id="ARBA00022448"/>
    </source>
</evidence>
<organism evidence="9 10">
    <name type="scientific">Pirellulimonas nuda</name>
    <dbReference type="NCBI Taxonomy" id="2528009"/>
    <lineage>
        <taxon>Bacteria</taxon>
        <taxon>Pseudomonadati</taxon>
        <taxon>Planctomycetota</taxon>
        <taxon>Planctomycetia</taxon>
        <taxon>Pirellulales</taxon>
        <taxon>Lacipirellulaceae</taxon>
        <taxon>Pirellulimonas</taxon>
    </lineage>
</organism>
<reference evidence="9 10" key="1">
    <citation type="submission" date="2019-02" db="EMBL/GenBank/DDBJ databases">
        <title>Deep-cultivation of Planctomycetes and their phenomic and genomic characterization uncovers novel biology.</title>
        <authorList>
            <person name="Wiegand S."/>
            <person name="Jogler M."/>
            <person name="Boedeker C."/>
            <person name="Pinto D."/>
            <person name="Vollmers J."/>
            <person name="Rivas-Marin E."/>
            <person name="Kohn T."/>
            <person name="Peeters S.H."/>
            <person name="Heuer A."/>
            <person name="Rast P."/>
            <person name="Oberbeckmann S."/>
            <person name="Bunk B."/>
            <person name="Jeske O."/>
            <person name="Meyerdierks A."/>
            <person name="Storesund J.E."/>
            <person name="Kallscheuer N."/>
            <person name="Luecker S."/>
            <person name="Lage O.M."/>
            <person name="Pohl T."/>
            <person name="Merkel B.J."/>
            <person name="Hornburger P."/>
            <person name="Mueller R.-W."/>
            <person name="Bruemmer F."/>
            <person name="Labrenz M."/>
            <person name="Spormann A.M."/>
            <person name="Op den Camp H."/>
            <person name="Overmann J."/>
            <person name="Amann R."/>
            <person name="Jetten M.S.M."/>
            <person name="Mascher T."/>
            <person name="Medema M.H."/>
            <person name="Devos D.P."/>
            <person name="Kaster A.-K."/>
            <person name="Ovreas L."/>
            <person name="Rohde M."/>
            <person name="Galperin M.Y."/>
            <person name="Jogler C."/>
        </authorList>
    </citation>
    <scope>NUCLEOTIDE SEQUENCE [LARGE SCALE GENOMIC DNA]</scope>
    <source>
        <strain evidence="9 10">Pla175</strain>
    </source>
</reference>
<keyword evidence="10" id="KW-1185">Reference proteome</keyword>
<dbReference type="Proteomes" id="UP000317429">
    <property type="component" value="Chromosome"/>
</dbReference>
<name>A0A518DHC1_9BACT</name>
<keyword evidence="4 8" id="KW-0812">Transmembrane</keyword>
<feature type="transmembrane region" description="Helical" evidence="8">
    <location>
        <begin position="134"/>
        <end position="157"/>
    </location>
</feature>
<protein>
    <submittedName>
        <fullName evidence="9">Ktr system potassium uptake protein B</fullName>
    </submittedName>
</protein>
<dbReference type="InterPro" id="IPR003445">
    <property type="entry name" value="Cat_transpt"/>
</dbReference>
<dbReference type="PANTHER" id="PTHR32024">
    <property type="entry name" value="TRK SYSTEM POTASSIUM UPTAKE PROTEIN TRKG-RELATED"/>
    <property type="match status" value="1"/>
</dbReference>
<evidence type="ECO:0000256" key="8">
    <source>
        <dbReference type="SAM" id="Phobius"/>
    </source>
</evidence>